<dbReference type="PROSITE" id="PS50075">
    <property type="entry name" value="CARRIER"/>
    <property type="match status" value="1"/>
</dbReference>
<dbReference type="CDD" id="cd02440">
    <property type="entry name" value="AdoMet_MTases"/>
    <property type="match status" value="1"/>
</dbReference>
<dbReference type="InterPro" id="IPR016036">
    <property type="entry name" value="Malonyl_transacylase_ACP-bd"/>
</dbReference>
<dbReference type="OrthoDB" id="329835at2759"/>
<dbReference type="InterPro" id="IPR049552">
    <property type="entry name" value="PKS_DH_N"/>
</dbReference>
<dbReference type="SUPFAM" id="SSF53901">
    <property type="entry name" value="Thiolase-like"/>
    <property type="match status" value="1"/>
</dbReference>
<dbReference type="Gene3D" id="3.40.50.150">
    <property type="entry name" value="Vaccinia Virus protein VP39"/>
    <property type="match status" value="1"/>
</dbReference>
<gene>
    <name evidence="13" type="ORF">CCHL11_03080</name>
</gene>
<dbReference type="SMART" id="SM00827">
    <property type="entry name" value="PKS_AT"/>
    <property type="match status" value="1"/>
</dbReference>
<evidence type="ECO:0000256" key="1">
    <source>
        <dbReference type="ARBA" id="ARBA00022450"/>
    </source>
</evidence>
<dbReference type="GO" id="GO:0004315">
    <property type="term" value="F:3-oxoacyl-[acyl-carrier-protein] synthase activity"/>
    <property type="evidence" value="ECO:0007669"/>
    <property type="project" value="InterPro"/>
</dbReference>
<keyword evidence="6" id="KW-0511">Multifunctional enzyme</keyword>
<dbReference type="SMART" id="SM00822">
    <property type="entry name" value="PKS_KR"/>
    <property type="match status" value="1"/>
</dbReference>
<proteinExistence type="inferred from homology"/>
<reference evidence="13 14" key="1">
    <citation type="submission" date="2016-11" db="EMBL/GenBank/DDBJ databases">
        <title>Draft Genome Assembly of Colletotrichum chlorophyti a pathogen of herbaceous plants.</title>
        <authorList>
            <person name="Gan P."/>
            <person name="Narusaka M."/>
            <person name="Tsushima A."/>
            <person name="Narusaka Y."/>
            <person name="Takano Y."/>
            <person name="Shirasu K."/>
        </authorList>
    </citation>
    <scope>NUCLEOTIDE SEQUENCE [LARGE SCALE GENOMIC DNA]</scope>
    <source>
        <strain evidence="13 14">NTL11</strain>
    </source>
</reference>
<keyword evidence="7" id="KW-0012">Acyltransferase</keyword>
<evidence type="ECO:0000256" key="4">
    <source>
        <dbReference type="ARBA" id="ARBA00022857"/>
    </source>
</evidence>
<dbReference type="Pfam" id="PF00109">
    <property type="entry name" value="ketoacyl-synt"/>
    <property type="match status" value="3"/>
</dbReference>
<dbReference type="InterPro" id="IPR050091">
    <property type="entry name" value="PKS_NRPS_Biosynth_Enz"/>
</dbReference>
<dbReference type="GO" id="GO:0030639">
    <property type="term" value="P:polyketide biosynthetic process"/>
    <property type="evidence" value="ECO:0007669"/>
    <property type="project" value="UniProtKB-ARBA"/>
</dbReference>
<dbReference type="SUPFAM" id="SSF55048">
    <property type="entry name" value="Probable ACP-binding domain of malonyl-CoA ACP transacylase"/>
    <property type="match status" value="1"/>
</dbReference>
<dbReference type="Gene3D" id="3.90.180.10">
    <property type="entry name" value="Medium-chain alcohol dehydrogenases, catalytic domain"/>
    <property type="match status" value="1"/>
</dbReference>
<dbReference type="InterPro" id="IPR014030">
    <property type="entry name" value="Ketoacyl_synth_N"/>
</dbReference>
<dbReference type="InterPro" id="IPR014043">
    <property type="entry name" value="Acyl_transferase_dom"/>
</dbReference>
<dbReference type="Pfam" id="PF14765">
    <property type="entry name" value="PS-DH"/>
    <property type="match status" value="1"/>
</dbReference>
<dbReference type="SMART" id="SM00823">
    <property type="entry name" value="PKS_PP"/>
    <property type="match status" value="1"/>
</dbReference>
<dbReference type="GO" id="GO:0016491">
    <property type="term" value="F:oxidoreductase activity"/>
    <property type="evidence" value="ECO:0007669"/>
    <property type="project" value="UniProtKB-KW"/>
</dbReference>
<dbReference type="Pfam" id="PF08240">
    <property type="entry name" value="ADH_N"/>
    <property type="match status" value="1"/>
</dbReference>
<dbReference type="InterPro" id="IPR013217">
    <property type="entry name" value="Methyltransf_12"/>
</dbReference>
<dbReference type="InterPro" id="IPR042104">
    <property type="entry name" value="PKS_dehydratase_sf"/>
</dbReference>
<dbReference type="SMART" id="SM00829">
    <property type="entry name" value="PKS_ER"/>
    <property type="match status" value="1"/>
</dbReference>
<evidence type="ECO:0000313" key="13">
    <source>
        <dbReference type="EMBL" id="OLN83448.1"/>
    </source>
</evidence>
<dbReference type="SMART" id="SM00825">
    <property type="entry name" value="PKS_KS"/>
    <property type="match status" value="1"/>
</dbReference>
<dbReference type="InterPro" id="IPR011032">
    <property type="entry name" value="GroES-like_sf"/>
</dbReference>
<evidence type="ECO:0000259" key="11">
    <source>
        <dbReference type="PROSITE" id="PS52004"/>
    </source>
</evidence>
<dbReference type="InterPro" id="IPR020807">
    <property type="entry name" value="PKS_DH"/>
</dbReference>
<comment type="cofactor">
    <cofactor evidence="9">
        <name>Zn(2+)</name>
        <dbReference type="ChEBI" id="CHEBI:29105"/>
    </cofactor>
</comment>
<dbReference type="Pfam" id="PF08659">
    <property type="entry name" value="KR"/>
    <property type="match status" value="1"/>
</dbReference>
<comment type="caution">
    <text evidence="13">The sequence shown here is derived from an EMBL/GenBank/DDBJ whole genome shotgun (WGS) entry which is preliminary data.</text>
</comment>
<feature type="region of interest" description="N-terminal hotdog fold" evidence="8">
    <location>
        <begin position="1045"/>
        <end position="1179"/>
    </location>
</feature>
<dbReference type="SUPFAM" id="SSF50129">
    <property type="entry name" value="GroES-like"/>
    <property type="match status" value="1"/>
</dbReference>
<dbReference type="Gene3D" id="3.10.129.110">
    <property type="entry name" value="Polyketide synthase dehydratase"/>
    <property type="match status" value="1"/>
</dbReference>
<dbReference type="InterPro" id="IPR009081">
    <property type="entry name" value="PP-bd_ACP"/>
</dbReference>
<keyword evidence="14" id="KW-1185">Reference proteome</keyword>
<evidence type="ECO:0000313" key="14">
    <source>
        <dbReference type="Proteomes" id="UP000186583"/>
    </source>
</evidence>
<keyword evidence="9" id="KW-0479">Metal-binding</keyword>
<dbReference type="Pfam" id="PF08242">
    <property type="entry name" value="Methyltransf_12"/>
    <property type="match status" value="1"/>
</dbReference>
<evidence type="ECO:0000256" key="8">
    <source>
        <dbReference type="PROSITE-ProRule" id="PRU01363"/>
    </source>
</evidence>
<protein>
    <submittedName>
        <fullName evidence="13">Lovastatin diketide synthase LovF 5</fullName>
    </submittedName>
</protein>
<dbReference type="InterPro" id="IPR018201">
    <property type="entry name" value="Ketoacyl_synth_AS"/>
</dbReference>
<evidence type="ECO:0000256" key="7">
    <source>
        <dbReference type="ARBA" id="ARBA00023315"/>
    </source>
</evidence>
<dbReference type="EMBL" id="MPGH01000204">
    <property type="protein sequence ID" value="OLN83448.1"/>
    <property type="molecule type" value="Genomic_DNA"/>
</dbReference>
<dbReference type="Pfam" id="PF21089">
    <property type="entry name" value="PKS_DH_N"/>
    <property type="match status" value="1"/>
</dbReference>
<dbReference type="InterPro" id="IPR001227">
    <property type="entry name" value="Ac_transferase_dom_sf"/>
</dbReference>
<feature type="domain" description="Ketosynthase family 3 (KS3)" evidence="11">
    <location>
        <begin position="2"/>
        <end position="470"/>
    </location>
</feature>
<feature type="domain" description="Carrier" evidence="10">
    <location>
        <begin position="2530"/>
        <end position="2607"/>
    </location>
</feature>
<dbReference type="Pfam" id="PF02801">
    <property type="entry name" value="Ketoacyl-synt_C"/>
    <property type="match status" value="1"/>
</dbReference>
<dbReference type="PROSITE" id="PS00012">
    <property type="entry name" value="PHOSPHOPANTETHEINE"/>
    <property type="match status" value="1"/>
</dbReference>
<sequence length="2616" mass="286264">MGEPIAIIGLSARLPGDGDTPERFYESLLAGRSARTEVPLERYNANAFWHPDSQRSGATRVRHGHFLKGSIAAFDAPFFSITPTEARSIDPQQRGMLESVYKALENGTVLPSPGLVEVDADLPCCAAGIPLETVAGTQTGVYVGCFTADYNDHIAKDLDLPNKYSALGTVASMLSNRVSWFFDFRGPSVTIDTACSSSLVALNEACGSLKLRETNMVSWLSPVEGAVKHGVPHVLTPSFQAIVGGCNLILTPEMTLKLDAAGVLGPDGKSYSFDHRANGYSRGEGFGVLVLKRVSDAIRDGDVIRAVIRNSSTNQDGRSPGITQPTKAGQVALIRHVYARAGLDPSLTRYAEAHGTGTPVGDPIEASALAEIFASHRSSDEPLYVGALKSNVGHLEGAAGVAAVIKGVLTLESGVIPGNIWFEKRNPKIHDSWHLKFPTGPTVWPQLGLRRMSINSFGVGGSNAHVVMDDALHFLQLHRLTGNHRTVATPVLPSLVEAPVVNENDGVNRFHRPTDSSVHLNDYESASSDVAPRLFVLSANDQDGVTRLKKSYKEYLATKTGPNVEKSGQFQFLRDLSYTLASRRTHHAWRSFSIAGSRTRLQTALEETSKAVKAKAAPRLAYIFTGQGAQWAAMGMDLMAYRAFQESLLAADRYLNDLGCRWSLTFELSKPKTSSRIDDPEFCQPICTALQIALVDLLSSWGIHPHAIAGHSSGEVAAAYAAGAITREAAWRVAYHRGRLSAQLARSDLRPKTGMAAVGLDKAKTQASIDRINKLGGDGTLEIACMNSIDSHTVSGDAGKIDALVEMLSAEKAFARRLNVEIAYHSQYMKAMADEYLQVMGDLEQGRRQSSFEARFYSSTRGAAISLSQLRQPEYWVTNLVSPVRFTESVTEMLNGSTVKEVNGYVNGQVNGQAKANINGDADGYVKQSDVAEPITDFLEIGPHSALKGPTLTTVKKIQGSTSVDYHSVLRRQKSGLETALEAVGALFCHGHKIDLAAVNDADEAHGPRPLMLTNLPAYPFDHSKEYWIESTMSKDFRQRPVGRHELLGAPMPGFNKNNATWRNYIRLTENPWIEDHKVSGDVLYPAAGMLVMAIEASRQVADKSKVLRGFNFKDVSFKLALRVPDNAHGVESQFFLRQHRSSSLSGPSAWQEFQLWTLQEGDWREHCHGFVHTEYEADDALDFQAWNSQLILSSCDKDIVDSCMAEVPTDKLYRRFQDSGLDFGPAFQTLSNVQLGQNLSMVATVCSPSDKIKKSMPLEYVQPCLVHPVALDALVHANLAPLVSGTKSSRATRVSAESRLQGSSEVVAETTATHLTQGHAMVHLSGLVFKSIHDGEPEGALDVSKQPAFNMSWKPDPSFLTQKQASQLFELPMKKEDDPSNWMSDCEALCLAYIRRCVDTTSQGVADKLAWHHQRYLTWFQHVARHSSETPVSENMAELEAKVIDRGASEGKLIVAVGRALSDILSGQRDPLDVIFKDKLAEDVYRNGLGSKRCYTQLCNYLDALAHKNPAMEILEIGAGTGGATRPVMETLTQHGRRYKHYTFTDISASFFEHAKETFQDELSRMNFRVLNIENDPLNQDFEAGRYDLIVAANVLHATKKIDETLRNAAKLLKPGGKLLLFEITNTDILLGSFCFGVLPGWWLSEDKDRVWGPLMSAESWRNHLLASGFSGLDAVFDDFTGSPHRMSSILVSTVPPSISTIDRSRPSYILTSGASVQLKVAEGISHGIGCQGGTCEAITLRTTVDKDMTGATCVVLSEFDKPTLRDMTEEAFEGFKRVLTQCNIILWLTRGGSSSVSNPDAELVTGLARVVRSERPDVKFLTLSFEQNTTENLVIEKCLDMLQATRDGRENSFRVIGDVVNVPRLVRADYMTEHIQAQTGSLHVANMPLSEQGSRSLGLQVGTVGQIETLRFENGNLFEKPLGDREVEFKTMACGLGTADLALVLGKTRESCLGHEASGIVTRAGSASKFQVGDRVFGLSVTGAIKTHVRSTDGFLAKLPEGVAWTTAASLPVAYTTAYAVLHEFGSVRKGDIILIHNGSSRLGQAFIHLAQLEGAELYTTVDNQRERDDLESKLGVPRDHILDSRDRLIKKTLQCMTRGRGVNIVINTTDDAEFIDGIVDVVAPFGRIVSLGLESDSSSACLPRGRNIRLESFDLTACAAYDAARTQSMFQQAADIISSSWDVISQRVTATVYPFSQVHDAFRQLQEKKQSTSIVLEPHDADIVPIMPSRKPISRFDSDASYVIAGGLGGLGRSVARWMASRGARHLILLSRRGPVDDAAKELVHELESVCDNVATPACDVTDAETLRKVITELSVTLPPIRGCIQGSMVLQDNRIQDMTLAQWKSAILPKVDASWNLYNVLGDKADFFVFLSSTVGVTGSPDQANYAASGTFQDALARHLASQGINAVSIDLPIVQGVGYVAEKPELWDYLRSTGWSYITEDELCAVLDYHCRPASEGVQVSRAQVVPRLWLPQETATEGYQTPNWGDDPLFSHLGQTDVDTEEKIETKKDVNHKTLLAGASSWEEVRKIVLDALLLKMARMLSIDLSNLDTGKPLHAYGIDSLMAVELRSWLIKELGAEVSVFDITNNSSLYQLAEIAAKKSNLRKQFAEI</sequence>
<dbReference type="InterPro" id="IPR006162">
    <property type="entry name" value="Ppantetheine_attach_site"/>
</dbReference>
<dbReference type="Gene3D" id="1.10.1200.10">
    <property type="entry name" value="ACP-like"/>
    <property type="match status" value="1"/>
</dbReference>
<dbReference type="Gene3D" id="3.40.366.10">
    <property type="entry name" value="Malonyl-Coenzyme A Acyl Carrier Protein, domain 2"/>
    <property type="match status" value="2"/>
</dbReference>
<dbReference type="GO" id="GO:0008270">
    <property type="term" value="F:zinc ion binding"/>
    <property type="evidence" value="ECO:0007669"/>
    <property type="project" value="InterPro"/>
</dbReference>
<dbReference type="PROSITE" id="PS52019">
    <property type="entry name" value="PKS_MFAS_DH"/>
    <property type="match status" value="1"/>
</dbReference>
<dbReference type="InterPro" id="IPR057326">
    <property type="entry name" value="KR_dom"/>
</dbReference>
<dbReference type="Pfam" id="PF00698">
    <property type="entry name" value="Acyl_transf_1"/>
    <property type="match status" value="1"/>
</dbReference>
<dbReference type="PROSITE" id="PS52004">
    <property type="entry name" value="KS3_2"/>
    <property type="match status" value="1"/>
</dbReference>
<dbReference type="InterPro" id="IPR016039">
    <property type="entry name" value="Thiolase-like"/>
</dbReference>
<dbReference type="SUPFAM" id="SSF52151">
    <property type="entry name" value="FabD/lysophospholipase-like"/>
    <property type="match status" value="1"/>
</dbReference>
<dbReference type="SUPFAM" id="SSF47336">
    <property type="entry name" value="ACP-like"/>
    <property type="match status" value="1"/>
</dbReference>
<dbReference type="InterPro" id="IPR020843">
    <property type="entry name" value="ER"/>
</dbReference>
<feature type="active site" description="Proton donor; for dehydratase activity" evidence="8">
    <location>
        <position position="1273"/>
    </location>
</feature>
<dbReference type="PROSITE" id="PS00059">
    <property type="entry name" value="ADH_ZINC"/>
    <property type="match status" value="1"/>
</dbReference>
<dbReference type="InterPro" id="IPR036291">
    <property type="entry name" value="NAD(P)-bd_dom_sf"/>
</dbReference>
<organism evidence="13 14">
    <name type="scientific">Colletotrichum chlorophyti</name>
    <dbReference type="NCBI Taxonomy" id="708187"/>
    <lineage>
        <taxon>Eukaryota</taxon>
        <taxon>Fungi</taxon>
        <taxon>Dikarya</taxon>
        <taxon>Ascomycota</taxon>
        <taxon>Pezizomycotina</taxon>
        <taxon>Sordariomycetes</taxon>
        <taxon>Hypocreomycetidae</taxon>
        <taxon>Glomerellales</taxon>
        <taxon>Glomerellaceae</taxon>
        <taxon>Colletotrichum</taxon>
    </lineage>
</organism>
<dbReference type="InterPro" id="IPR013149">
    <property type="entry name" value="ADH-like_C"/>
</dbReference>
<evidence type="ECO:0000256" key="9">
    <source>
        <dbReference type="RuleBase" id="RU361277"/>
    </source>
</evidence>
<dbReference type="STRING" id="708187.A0A1Q8RGI7"/>
<feature type="domain" description="PKS/mFAS DH" evidence="12">
    <location>
        <begin position="1045"/>
        <end position="1378"/>
    </location>
</feature>
<dbReference type="GO" id="GO:0006633">
    <property type="term" value="P:fatty acid biosynthetic process"/>
    <property type="evidence" value="ECO:0007669"/>
    <property type="project" value="InterPro"/>
</dbReference>
<dbReference type="PROSITE" id="PS00606">
    <property type="entry name" value="KS3_1"/>
    <property type="match status" value="1"/>
</dbReference>
<dbReference type="Proteomes" id="UP000186583">
    <property type="component" value="Unassembled WGS sequence"/>
</dbReference>
<dbReference type="GO" id="GO:0031177">
    <property type="term" value="F:phosphopantetheine binding"/>
    <property type="evidence" value="ECO:0007669"/>
    <property type="project" value="InterPro"/>
</dbReference>
<evidence type="ECO:0000256" key="3">
    <source>
        <dbReference type="ARBA" id="ARBA00022679"/>
    </source>
</evidence>
<dbReference type="InterPro" id="IPR056501">
    <property type="entry name" value="NAD-bd_HRPKS_sdrA"/>
</dbReference>
<evidence type="ECO:0000259" key="12">
    <source>
        <dbReference type="PROSITE" id="PS52019"/>
    </source>
</evidence>
<dbReference type="Gene3D" id="3.40.50.720">
    <property type="entry name" value="NAD(P)-binding Rossmann-like Domain"/>
    <property type="match status" value="2"/>
</dbReference>
<dbReference type="SUPFAM" id="SSF53335">
    <property type="entry name" value="S-adenosyl-L-methionine-dependent methyltransferases"/>
    <property type="match status" value="1"/>
</dbReference>
<dbReference type="GO" id="GO:0004312">
    <property type="term" value="F:fatty acid synthase activity"/>
    <property type="evidence" value="ECO:0007669"/>
    <property type="project" value="TreeGrafter"/>
</dbReference>
<evidence type="ECO:0000259" key="10">
    <source>
        <dbReference type="PROSITE" id="PS50075"/>
    </source>
</evidence>
<dbReference type="InterPro" id="IPR020841">
    <property type="entry name" value="PKS_Beta-ketoAc_synthase_dom"/>
</dbReference>
<feature type="active site" description="Proton acceptor; for dehydratase activity" evidence="8">
    <location>
        <position position="1077"/>
    </location>
</feature>
<dbReference type="InterPro" id="IPR020806">
    <property type="entry name" value="PKS_PP-bd"/>
</dbReference>
<keyword evidence="9" id="KW-0862">Zinc</keyword>
<keyword evidence="3" id="KW-0808">Transferase</keyword>
<dbReference type="Gene3D" id="3.40.47.10">
    <property type="match status" value="1"/>
</dbReference>
<evidence type="ECO:0000256" key="6">
    <source>
        <dbReference type="ARBA" id="ARBA00023268"/>
    </source>
</evidence>
<dbReference type="PANTHER" id="PTHR43775:SF29">
    <property type="entry name" value="ASPERFURANONE POLYKETIDE SYNTHASE AFOG-RELATED"/>
    <property type="match status" value="1"/>
</dbReference>
<feature type="region of interest" description="C-terminal hotdog fold" evidence="8">
    <location>
        <begin position="1205"/>
        <end position="1378"/>
    </location>
</feature>
<dbReference type="InterPro" id="IPR036736">
    <property type="entry name" value="ACP-like_sf"/>
</dbReference>
<dbReference type="SMART" id="SM00826">
    <property type="entry name" value="PKS_DH"/>
    <property type="match status" value="1"/>
</dbReference>
<dbReference type="SUPFAM" id="SSF51735">
    <property type="entry name" value="NAD(P)-binding Rossmann-fold domains"/>
    <property type="match status" value="2"/>
</dbReference>
<keyword evidence="2" id="KW-0597">Phosphoprotein</keyword>
<dbReference type="InterPro" id="IPR002328">
    <property type="entry name" value="ADH_Zn_CS"/>
</dbReference>
<dbReference type="Pfam" id="PF23297">
    <property type="entry name" value="ACP_SdgA_C"/>
    <property type="match status" value="1"/>
</dbReference>
<keyword evidence="1" id="KW-0596">Phosphopantetheine</keyword>
<accession>A0A1Q8RGI7</accession>
<dbReference type="InterPro" id="IPR016035">
    <property type="entry name" value="Acyl_Trfase/lysoPLipase"/>
</dbReference>
<dbReference type="CDD" id="cd05195">
    <property type="entry name" value="enoyl_red"/>
    <property type="match status" value="1"/>
</dbReference>
<dbReference type="InterPro" id="IPR049551">
    <property type="entry name" value="PKS_DH_C"/>
</dbReference>
<dbReference type="InterPro" id="IPR013968">
    <property type="entry name" value="PKS_KR"/>
</dbReference>
<name>A0A1Q8RGI7_9PEZI</name>
<evidence type="ECO:0000256" key="2">
    <source>
        <dbReference type="ARBA" id="ARBA00022553"/>
    </source>
</evidence>
<dbReference type="InterPro" id="IPR049900">
    <property type="entry name" value="PKS_mFAS_DH"/>
</dbReference>
<dbReference type="Pfam" id="PF00107">
    <property type="entry name" value="ADH_zinc_N"/>
    <property type="match status" value="1"/>
</dbReference>
<dbReference type="Pfam" id="PF23114">
    <property type="entry name" value="NAD-bd_HRPKS_sdrA"/>
    <property type="match status" value="1"/>
</dbReference>
<evidence type="ECO:0000256" key="5">
    <source>
        <dbReference type="ARBA" id="ARBA00023002"/>
    </source>
</evidence>
<dbReference type="PANTHER" id="PTHR43775">
    <property type="entry name" value="FATTY ACID SYNTHASE"/>
    <property type="match status" value="1"/>
</dbReference>
<dbReference type="InterPro" id="IPR014031">
    <property type="entry name" value="Ketoacyl_synth_C"/>
</dbReference>
<dbReference type="InterPro" id="IPR013154">
    <property type="entry name" value="ADH-like_N"/>
</dbReference>
<comment type="similarity">
    <text evidence="9">Belongs to the zinc-containing alcohol dehydrogenase family.</text>
</comment>
<dbReference type="InterPro" id="IPR029063">
    <property type="entry name" value="SAM-dependent_MTases_sf"/>
</dbReference>
<dbReference type="CDD" id="cd00833">
    <property type="entry name" value="PKS"/>
    <property type="match status" value="1"/>
</dbReference>
<keyword evidence="5" id="KW-0560">Oxidoreductase</keyword>
<keyword evidence="4" id="KW-0521">NADP</keyword>